<keyword evidence="9" id="KW-0418">Kinase</keyword>
<feature type="domain" description="Protein kinase" evidence="16">
    <location>
        <begin position="57"/>
        <end position="453"/>
    </location>
</feature>
<keyword evidence="6" id="KW-0723">Serine/threonine-protein kinase</keyword>
<dbReference type="PANTHER" id="PTHR47634">
    <property type="entry name" value="PROTEIN KINASE DOMAIN-CONTAINING PROTEIN-RELATED"/>
    <property type="match status" value="1"/>
</dbReference>
<feature type="compositionally biased region" description="Basic and acidic residues" evidence="15">
    <location>
        <begin position="376"/>
        <end position="388"/>
    </location>
</feature>
<gene>
    <name evidence="17" type="ORF">NW766_011556</name>
</gene>
<evidence type="ECO:0000256" key="10">
    <source>
        <dbReference type="ARBA" id="ARBA00022840"/>
    </source>
</evidence>
<name>A0A9W8U550_9HYPO</name>
<evidence type="ECO:0000256" key="13">
    <source>
        <dbReference type="ARBA" id="ARBA00047899"/>
    </source>
</evidence>
<evidence type="ECO:0000256" key="9">
    <source>
        <dbReference type="ARBA" id="ARBA00022777"/>
    </source>
</evidence>
<evidence type="ECO:0000256" key="12">
    <source>
        <dbReference type="ARBA" id="ARBA00033194"/>
    </source>
</evidence>
<dbReference type="Gene3D" id="1.10.510.10">
    <property type="entry name" value="Transferase(Phosphotransferase) domain 1"/>
    <property type="match status" value="1"/>
</dbReference>
<dbReference type="PROSITE" id="PS00109">
    <property type="entry name" value="PROTEIN_KINASE_TYR"/>
    <property type="match status" value="1"/>
</dbReference>
<evidence type="ECO:0000313" key="18">
    <source>
        <dbReference type="Proteomes" id="UP001152130"/>
    </source>
</evidence>
<dbReference type="SUPFAM" id="SSF56112">
    <property type="entry name" value="Protein kinase-like (PK-like)"/>
    <property type="match status" value="1"/>
</dbReference>
<comment type="catalytic activity">
    <reaction evidence="13">
        <text>L-threonyl-[protein] + ATP = O-phospho-L-threonyl-[protein] + ADP + H(+)</text>
        <dbReference type="Rhea" id="RHEA:46608"/>
        <dbReference type="Rhea" id="RHEA-COMP:11060"/>
        <dbReference type="Rhea" id="RHEA-COMP:11605"/>
        <dbReference type="ChEBI" id="CHEBI:15378"/>
        <dbReference type="ChEBI" id="CHEBI:30013"/>
        <dbReference type="ChEBI" id="CHEBI:30616"/>
        <dbReference type="ChEBI" id="CHEBI:61977"/>
        <dbReference type="ChEBI" id="CHEBI:456216"/>
        <dbReference type="EC" id="2.7.11.1"/>
    </reaction>
</comment>
<keyword evidence="10" id="KW-0067">ATP-binding</keyword>
<evidence type="ECO:0000256" key="8">
    <source>
        <dbReference type="ARBA" id="ARBA00022741"/>
    </source>
</evidence>
<dbReference type="Gene3D" id="3.30.200.20">
    <property type="entry name" value="Phosphorylase Kinase, domain 1"/>
    <property type="match status" value="1"/>
</dbReference>
<dbReference type="GO" id="GO:0004674">
    <property type="term" value="F:protein serine/threonine kinase activity"/>
    <property type="evidence" value="ECO:0007669"/>
    <property type="project" value="UniProtKB-KW"/>
</dbReference>
<dbReference type="InterPro" id="IPR008266">
    <property type="entry name" value="Tyr_kinase_AS"/>
</dbReference>
<dbReference type="EMBL" id="JAPDHF010000023">
    <property type="protein sequence ID" value="KAJ4004822.1"/>
    <property type="molecule type" value="Genomic_DNA"/>
</dbReference>
<keyword evidence="18" id="KW-1185">Reference proteome</keyword>
<protein>
    <recommendedName>
        <fullName evidence="5">EKC/KEOPS complex subunit BUD32</fullName>
        <ecNumber evidence="3">2.7.11.1</ecNumber>
    </recommendedName>
    <alternativeName>
        <fullName evidence="11 12">Atypical Serine/threonine protein kinase BUD32</fullName>
    </alternativeName>
    <alternativeName>
        <fullName evidence="4">EKC/KEOPS complex subunit bud32</fullName>
    </alternativeName>
</protein>
<dbReference type="PANTHER" id="PTHR47634:SF9">
    <property type="entry name" value="PROTEIN KINASE DOMAIN-CONTAINING PROTEIN-RELATED"/>
    <property type="match status" value="1"/>
</dbReference>
<dbReference type="InterPro" id="IPR011009">
    <property type="entry name" value="Kinase-like_dom_sf"/>
</dbReference>
<evidence type="ECO:0000256" key="2">
    <source>
        <dbReference type="ARBA" id="ARBA00011534"/>
    </source>
</evidence>
<dbReference type="InterPro" id="IPR051334">
    <property type="entry name" value="SRPK"/>
</dbReference>
<dbReference type="GO" id="GO:0005524">
    <property type="term" value="F:ATP binding"/>
    <property type="evidence" value="ECO:0007669"/>
    <property type="project" value="UniProtKB-KW"/>
</dbReference>
<evidence type="ECO:0000256" key="1">
    <source>
        <dbReference type="ARBA" id="ARBA00003747"/>
    </source>
</evidence>
<keyword evidence="8" id="KW-0547">Nucleotide-binding</keyword>
<evidence type="ECO:0000259" key="16">
    <source>
        <dbReference type="PROSITE" id="PS50011"/>
    </source>
</evidence>
<dbReference type="AlphaFoldDB" id="A0A9W8U550"/>
<evidence type="ECO:0000256" key="3">
    <source>
        <dbReference type="ARBA" id="ARBA00012513"/>
    </source>
</evidence>
<evidence type="ECO:0000256" key="7">
    <source>
        <dbReference type="ARBA" id="ARBA00022679"/>
    </source>
</evidence>
<evidence type="ECO:0000256" key="6">
    <source>
        <dbReference type="ARBA" id="ARBA00022527"/>
    </source>
</evidence>
<evidence type="ECO:0000256" key="5">
    <source>
        <dbReference type="ARBA" id="ARBA00019973"/>
    </source>
</evidence>
<evidence type="ECO:0000256" key="14">
    <source>
        <dbReference type="ARBA" id="ARBA00048679"/>
    </source>
</evidence>
<organism evidence="17 18">
    <name type="scientific">Fusarium irregulare</name>
    <dbReference type="NCBI Taxonomy" id="2494466"/>
    <lineage>
        <taxon>Eukaryota</taxon>
        <taxon>Fungi</taxon>
        <taxon>Dikarya</taxon>
        <taxon>Ascomycota</taxon>
        <taxon>Pezizomycotina</taxon>
        <taxon>Sordariomycetes</taxon>
        <taxon>Hypocreomycetidae</taxon>
        <taxon>Hypocreales</taxon>
        <taxon>Nectriaceae</taxon>
        <taxon>Fusarium</taxon>
        <taxon>Fusarium incarnatum-equiseti species complex</taxon>
    </lineage>
</organism>
<feature type="region of interest" description="Disordered" evidence="15">
    <location>
        <begin position="339"/>
        <end position="392"/>
    </location>
</feature>
<reference evidence="17" key="1">
    <citation type="submission" date="2022-10" db="EMBL/GenBank/DDBJ databases">
        <title>Fusarium specimens isolated from Avocado Roots.</title>
        <authorList>
            <person name="Stajich J."/>
            <person name="Roper C."/>
            <person name="Heimlech-Rivalta G."/>
        </authorList>
    </citation>
    <scope>NUCLEOTIDE SEQUENCE</scope>
    <source>
        <strain evidence="17">CF00143</strain>
    </source>
</reference>
<evidence type="ECO:0000256" key="15">
    <source>
        <dbReference type="SAM" id="MobiDB-lite"/>
    </source>
</evidence>
<keyword evidence="7" id="KW-0808">Transferase</keyword>
<dbReference type="Pfam" id="PF00069">
    <property type="entry name" value="Pkinase"/>
    <property type="match status" value="1"/>
</dbReference>
<comment type="caution">
    <text evidence="17">The sequence shown here is derived from an EMBL/GenBank/DDBJ whole genome shotgun (WGS) entry which is preliminary data.</text>
</comment>
<dbReference type="GO" id="GO:0050684">
    <property type="term" value="P:regulation of mRNA processing"/>
    <property type="evidence" value="ECO:0007669"/>
    <property type="project" value="TreeGrafter"/>
</dbReference>
<dbReference type="Proteomes" id="UP001152130">
    <property type="component" value="Unassembled WGS sequence"/>
</dbReference>
<sequence>MIRSWIPKLLYRRPWPISKAVAPKIDPSIVIEEEESPRYYPERFYPITTGQVLNGRYQVAVKLGCGSSSTVWLARDLNPFPIPRRIFAKDIPKDIWNWRWFQERYVAIKVNALSLKDPQVPDEDELEILEHVAKLLSDSFELETAYGVHSCLVMEALREPLWLYRRRFVVGYIPPGALKILLRQILRALDYLYSECHVVHGDLRLCNIMVEVEDPVLLGYVAEDEYERPLEAKQLDSRTIYLSRNDFGPLQAKGGMIRAIAQIVDFGNSRRVEPGKVKRGWLGVEIYQSPESILYAGWTYPADIWSLGVMLWDLLEEKRLFDPESFGAEEYDEGTHLGQITALIGPPPPDFLSRGERTSKFYEPSDTTQDSDGTTENEKKDTTEDQKKDKRAVRYTGQLKDPGWIPHDFDFDSSIASMEGEEKGRFIRFIKRMLKWDPDERATASELLEDPWLNQHDPGDSGV</sequence>
<proteinExistence type="predicted"/>
<dbReference type="EC" id="2.7.11.1" evidence="3"/>
<dbReference type="GO" id="GO:0000245">
    <property type="term" value="P:spliceosomal complex assembly"/>
    <property type="evidence" value="ECO:0007669"/>
    <property type="project" value="TreeGrafter"/>
</dbReference>
<evidence type="ECO:0000313" key="17">
    <source>
        <dbReference type="EMBL" id="KAJ4004822.1"/>
    </source>
</evidence>
<dbReference type="SMART" id="SM00220">
    <property type="entry name" value="S_TKc"/>
    <property type="match status" value="1"/>
</dbReference>
<dbReference type="InterPro" id="IPR000719">
    <property type="entry name" value="Prot_kinase_dom"/>
</dbReference>
<comment type="catalytic activity">
    <reaction evidence="14">
        <text>L-seryl-[protein] + ATP = O-phospho-L-seryl-[protein] + ADP + H(+)</text>
        <dbReference type="Rhea" id="RHEA:17989"/>
        <dbReference type="Rhea" id="RHEA-COMP:9863"/>
        <dbReference type="Rhea" id="RHEA-COMP:11604"/>
        <dbReference type="ChEBI" id="CHEBI:15378"/>
        <dbReference type="ChEBI" id="CHEBI:29999"/>
        <dbReference type="ChEBI" id="CHEBI:30616"/>
        <dbReference type="ChEBI" id="CHEBI:83421"/>
        <dbReference type="ChEBI" id="CHEBI:456216"/>
        <dbReference type="EC" id="2.7.11.1"/>
    </reaction>
</comment>
<comment type="subunit">
    <text evidence="2">Component of the EKC/KEOPS complex composed of at least BUD32, CGI121, GON7, KAE1 and PCC1; the whole complex dimerizes.</text>
</comment>
<evidence type="ECO:0000256" key="11">
    <source>
        <dbReference type="ARBA" id="ARBA00030980"/>
    </source>
</evidence>
<comment type="function">
    <text evidence="1">Component of the EKC/KEOPS complex that is required for the formation of a threonylcarbamoyl group on adenosine at position 37 (t(6)A37) in tRNAs that read codons beginning with adenine. The complex is probably involved in the transfer of the threonylcarbamoyl moiety of threonylcarbamoyl-AMP (TC-AMP) to the N6 group of A37. BUD32 has ATPase activity in the context of the EKC/KEOPS complex and likely plays a supporting role to the catalytic subunit KAE1. The EKC/KEOPS complex also promotes both telomere uncapping and telomere elongation. The complex is required for efficient recruitment of transcriptional coactivators.</text>
</comment>
<dbReference type="PROSITE" id="PS50011">
    <property type="entry name" value="PROTEIN_KINASE_DOM"/>
    <property type="match status" value="1"/>
</dbReference>
<evidence type="ECO:0000256" key="4">
    <source>
        <dbReference type="ARBA" id="ARBA00013948"/>
    </source>
</evidence>
<accession>A0A9W8U550</accession>